<evidence type="ECO:0000256" key="1">
    <source>
        <dbReference type="ARBA" id="ARBA00010751"/>
    </source>
</evidence>
<keyword evidence="4" id="KW-1185">Reference proteome</keyword>
<dbReference type="AlphaFoldDB" id="A0A1H8AA05"/>
<accession>A0A1H8AA05</accession>
<dbReference type="RefSeq" id="WP_091842999.1">
    <property type="nucleotide sequence ID" value="NZ_FOCM01000001.1"/>
</dbReference>
<dbReference type="Proteomes" id="UP000199372">
    <property type="component" value="Unassembled WGS sequence"/>
</dbReference>
<dbReference type="OrthoDB" id="9796448at2"/>
<dbReference type="InterPro" id="IPR035439">
    <property type="entry name" value="UPF0145_dom_sf"/>
</dbReference>
<name>A0A1H8AA05_9RHOB</name>
<evidence type="ECO:0000256" key="2">
    <source>
        <dbReference type="HAMAP-Rule" id="MF_00338"/>
    </source>
</evidence>
<dbReference type="PANTHER" id="PTHR34068:SF2">
    <property type="entry name" value="UPF0145 PROTEIN SCO3412"/>
    <property type="match status" value="1"/>
</dbReference>
<organism evidence="3 4">
    <name type="scientific">Palleronia pelagia</name>
    <dbReference type="NCBI Taxonomy" id="387096"/>
    <lineage>
        <taxon>Bacteria</taxon>
        <taxon>Pseudomonadati</taxon>
        <taxon>Pseudomonadota</taxon>
        <taxon>Alphaproteobacteria</taxon>
        <taxon>Rhodobacterales</taxon>
        <taxon>Roseobacteraceae</taxon>
        <taxon>Palleronia</taxon>
    </lineage>
</organism>
<dbReference type="Pfam" id="PF01906">
    <property type="entry name" value="YbjQ_1"/>
    <property type="match status" value="1"/>
</dbReference>
<evidence type="ECO:0000313" key="4">
    <source>
        <dbReference type="Proteomes" id="UP000199372"/>
    </source>
</evidence>
<dbReference type="HAMAP" id="MF_00338">
    <property type="entry name" value="UPF0145"/>
    <property type="match status" value="1"/>
</dbReference>
<protein>
    <recommendedName>
        <fullName evidence="2">UPF0145 protein SAMN04488011_10181</fullName>
    </recommendedName>
</protein>
<dbReference type="SUPFAM" id="SSF117782">
    <property type="entry name" value="YbjQ-like"/>
    <property type="match status" value="1"/>
</dbReference>
<comment type="similarity">
    <text evidence="1 2">Belongs to the UPF0145 family.</text>
</comment>
<sequence length="104" mass="10977">MLITTTETVAGRQITETLGLVRGSTVRAKHVGSDIVASLRNLVGGEVREYAQLLAGAREQAHDRMVAEARALGADAIVGARFETSQIAERASEVLAYGTAVRLG</sequence>
<reference evidence="4" key="1">
    <citation type="submission" date="2016-10" db="EMBL/GenBank/DDBJ databases">
        <authorList>
            <person name="Varghese N."/>
            <person name="Submissions S."/>
        </authorList>
    </citation>
    <scope>NUCLEOTIDE SEQUENCE [LARGE SCALE GENOMIC DNA]</scope>
    <source>
        <strain evidence="4">DSM 26893</strain>
    </source>
</reference>
<gene>
    <name evidence="3" type="ORF">SAMN04488011_10181</name>
</gene>
<dbReference type="EMBL" id="FOCM01000001">
    <property type="protein sequence ID" value="SEM67605.1"/>
    <property type="molecule type" value="Genomic_DNA"/>
</dbReference>
<proteinExistence type="inferred from homology"/>
<dbReference type="PANTHER" id="PTHR34068">
    <property type="entry name" value="UPF0145 PROTEIN YBJQ"/>
    <property type="match status" value="1"/>
</dbReference>
<dbReference type="Gene3D" id="3.30.110.70">
    <property type="entry name" value="Hypothetical protein apc22750. Chain B"/>
    <property type="match status" value="1"/>
</dbReference>
<dbReference type="InterPro" id="IPR002765">
    <property type="entry name" value="UPF0145_YbjQ-like"/>
</dbReference>
<evidence type="ECO:0000313" key="3">
    <source>
        <dbReference type="EMBL" id="SEM67605.1"/>
    </source>
</evidence>